<dbReference type="InterPro" id="IPR027394">
    <property type="entry name" value="Cytochrome-c3_hydrogenase_C"/>
</dbReference>
<feature type="compositionally biased region" description="Basic and acidic residues" evidence="18">
    <location>
        <begin position="357"/>
        <end position="373"/>
    </location>
</feature>
<evidence type="ECO:0000256" key="2">
    <source>
        <dbReference type="ARBA" id="ARBA00001966"/>
    </source>
</evidence>
<accession>A5FVD3</accession>
<dbReference type="GO" id="GO:0009055">
    <property type="term" value="F:electron transfer activity"/>
    <property type="evidence" value="ECO:0007669"/>
    <property type="project" value="TreeGrafter"/>
</dbReference>
<sequence>MPDESRTFYELMRAQGTSRRSFLKFCSLTAAALGLDPIYATRIAHAMETKPRIPVLWMHGLECTCCSESFIRSGHPLARDVILKMISLDYDDTLMAAAGHQAESILDEIPRKYKGRYILAVEGNPPLNEDGMYCIVGGKPFVEKLKAVAADAMAVIAWGACASWGCVQAARPNPTAATPIDKVITGKPIIKVPGCPPIAEVMTGVITYMVTFGRLPELDARGRPLMFYGQRIHDKCYRRPHFDAGEFVEAWDDEGAREGYCLYKMGCRGPTTYNACSTTRWNGGVSFPIQSGHGCIGCAEDNFWDNGPFYQRLSHIGAGFGIEATADEVGAVVAGAAGAGILAHAGASVVKHMRGKPPSDDAARHSGDEGDRP</sequence>
<dbReference type="PANTHER" id="PTHR30013:SF6">
    <property type="entry name" value="HYDROGENASE-1 SMALL CHAIN"/>
    <property type="match status" value="1"/>
</dbReference>
<dbReference type="EC" id="1.12.99.6" evidence="6"/>
<evidence type="ECO:0000313" key="22">
    <source>
        <dbReference type="Proteomes" id="UP000000245"/>
    </source>
</evidence>
<dbReference type="Pfam" id="PF01058">
    <property type="entry name" value="Oxidored_q6"/>
    <property type="match status" value="1"/>
</dbReference>
<dbReference type="Proteomes" id="UP000000245">
    <property type="component" value="Chromosome"/>
</dbReference>
<dbReference type="GO" id="GO:0051539">
    <property type="term" value="F:4 iron, 4 sulfur cluster binding"/>
    <property type="evidence" value="ECO:0007669"/>
    <property type="project" value="UniProtKB-KW"/>
</dbReference>
<dbReference type="NCBIfam" id="TIGR01409">
    <property type="entry name" value="TAT_signal_seq"/>
    <property type="match status" value="1"/>
</dbReference>
<evidence type="ECO:0000259" key="19">
    <source>
        <dbReference type="Pfam" id="PF01058"/>
    </source>
</evidence>
<dbReference type="GO" id="GO:0033748">
    <property type="term" value="F:hydrogenase (acceptor) activity"/>
    <property type="evidence" value="ECO:0007669"/>
    <property type="project" value="UniProtKB-EC"/>
</dbReference>
<evidence type="ECO:0000256" key="15">
    <source>
        <dbReference type="ARBA" id="ARBA00023291"/>
    </source>
</evidence>
<keyword evidence="7" id="KW-1003">Cell membrane</keyword>
<keyword evidence="8 17" id="KW-0004">4Fe-4S</keyword>
<reference evidence="21 22" key="1">
    <citation type="submission" date="2007-05" db="EMBL/GenBank/DDBJ databases">
        <title>Complete sequence of chromosome of Acidiphilium cryptum JF-5.</title>
        <authorList>
            <consortium name="US DOE Joint Genome Institute"/>
            <person name="Copeland A."/>
            <person name="Lucas S."/>
            <person name="Lapidus A."/>
            <person name="Barry K."/>
            <person name="Detter J.C."/>
            <person name="Glavina del Rio T."/>
            <person name="Hammon N."/>
            <person name="Israni S."/>
            <person name="Dalin E."/>
            <person name="Tice H."/>
            <person name="Pitluck S."/>
            <person name="Sims D."/>
            <person name="Brettin T."/>
            <person name="Bruce D."/>
            <person name="Han C."/>
            <person name="Schmutz J."/>
            <person name="Larimer F."/>
            <person name="Land M."/>
            <person name="Hauser L."/>
            <person name="Kyrpides N."/>
            <person name="Kim E."/>
            <person name="Magnuson T."/>
            <person name="Richardson P."/>
        </authorList>
    </citation>
    <scope>NUCLEOTIDE SEQUENCE [LARGE SCALE GENOMIC DNA]</scope>
    <source>
        <strain evidence="21 22">JF-5</strain>
    </source>
</reference>
<dbReference type="Pfam" id="PF14720">
    <property type="entry name" value="NiFe_hyd_SSU_C"/>
    <property type="match status" value="1"/>
</dbReference>
<name>A5FVD3_ACICJ</name>
<keyword evidence="14" id="KW-0472">Membrane</keyword>
<dbReference type="InterPro" id="IPR001821">
    <property type="entry name" value="NiFe_hydrogenase_ssu"/>
</dbReference>
<dbReference type="PRINTS" id="PR00614">
    <property type="entry name" value="NIHGNASESMLL"/>
</dbReference>
<feature type="binding site" evidence="17">
    <location>
        <position position="63"/>
    </location>
    <ligand>
        <name>[4Fe-4S] cluster</name>
        <dbReference type="ChEBI" id="CHEBI:49883"/>
        <label>1</label>
    </ligand>
</feature>
<feature type="binding site" evidence="17">
    <location>
        <position position="267"/>
    </location>
    <ligand>
        <name>[4Fe-4S] cluster</name>
        <dbReference type="ChEBI" id="CHEBI:49883"/>
        <label>2</label>
    </ligand>
</feature>
<evidence type="ECO:0000256" key="13">
    <source>
        <dbReference type="ARBA" id="ARBA00023014"/>
    </source>
</evidence>
<comment type="subcellular location">
    <subcellularLocation>
        <location evidence="3">Cell membrane</location>
    </subcellularLocation>
</comment>
<keyword evidence="11 21" id="KW-0560">Oxidoreductase</keyword>
<evidence type="ECO:0000256" key="18">
    <source>
        <dbReference type="SAM" id="MobiDB-lite"/>
    </source>
</evidence>
<organism evidence="21 22">
    <name type="scientific">Acidiphilium cryptum (strain JF-5)</name>
    <dbReference type="NCBI Taxonomy" id="349163"/>
    <lineage>
        <taxon>Bacteria</taxon>
        <taxon>Pseudomonadati</taxon>
        <taxon>Pseudomonadota</taxon>
        <taxon>Alphaproteobacteria</taxon>
        <taxon>Acetobacterales</taxon>
        <taxon>Acidocellaceae</taxon>
        <taxon>Acidiphilium</taxon>
    </lineage>
</organism>
<feature type="binding site" evidence="17">
    <location>
        <position position="233"/>
    </location>
    <ligand>
        <name>[4Fe-4S] cluster</name>
        <dbReference type="ChEBI" id="CHEBI:49883"/>
        <label>2</label>
    </ligand>
</feature>
<dbReference type="NCBIfam" id="TIGR00391">
    <property type="entry name" value="hydA"/>
    <property type="match status" value="1"/>
</dbReference>
<dbReference type="Gene3D" id="4.10.480.10">
    <property type="entry name" value="Cytochrome-c3 hydrogenase, C-terminal domain"/>
    <property type="match status" value="1"/>
</dbReference>
<gene>
    <name evidence="21" type="ordered locus">Acry_0338</name>
</gene>
<dbReference type="InterPro" id="IPR019546">
    <property type="entry name" value="TAT_signal_bac_arc"/>
</dbReference>
<dbReference type="GO" id="GO:0044569">
    <property type="term" value="C:[Ni-Fe] hydrogenase complex"/>
    <property type="evidence" value="ECO:0007669"/>
    <property type="project" value="TreeGrafter"/>
</dbReference>
<evidence type="ECO:0000256" key="14">
    <source>
        <dbReference type="ARBA" id="ARBA00023136"/>
    </source>
</evidence>
<keyword evidence="12 17" id="KW-0408">Iron</keyword>
<evidence type="ECO:0000256" key="3">
    <source>
        <dbReference type="ARBA" id="ARBA00004236"/>
    </source>
</evidence>
<dbReference type="KEGG" id="acr:Acry_0338"/>
<evidence type="ECO:0000313" key="21">
    <source>
        <dbReference type="EMBL" id="ABQ29565.1"/>
    </source>
</evidence>
<keyword evidence="22" id="KW-1185">Reference proteome</keyword>
<evidence type="ECO:0000256" key="6">
    <source>
        <dbReference type="ARBA" id="ARBA00012082"/>
    </source>
</evidence>
<dbReference type="PIRSF" id="PIRSF000310">
    <property type="entry name" value="NiFe_hyd_ssu"/>
    <property type="match status" value="1"/>
</dbReference>
<evidence type="ECO:0000256" key="10">
    <source>
        <dbReference type="ARBA" id="ARBA00022729"/>
    </source>
</evidence>
<evidence type="ECO:0000256" key="9">
    <source>
        <dbReference type="ARBA" id="ARBA00022723"/>
    </source>
</evidence>
<dbReference type="InterPro" id="IPR006137">
    <property type="entry name" value="NADH_UbQ_OxRdtase-like_20kDa"/>
</dbReference>
<dbReference type="HOGENOM" id="CLU_046107_0_0_5"/>
<feature type="domain" description="NADH:ubiquinone oxidoreductase-like 20kDa subunit" evidence="19">
    <location>
        <begin position="63"/>
        <end position="208"/>
    </location>
</feature>
<evidence type="ECO:0000256" key="5">
    <source>
        <dbReference type="ARBA" id="ARBA00011771"/>
    </source>
</evidence>
<dbReference type="SUPFAM" id="SSF56770">
    <property type="entry name" value="HydA/Nqo6-like"/>
    <property type="match status" value="1"/>
</dbReference>
<evidence type="ECO:0000256" key="1">
    <source>
        <dbReference type="ARBA" id="ARBA00001927"/>
    </source>
</evidence>
<feature type="binding site" evidence="17">
    <location>
        <position position="236"/>
    </location>
    <ligand>
        <name>[4Fe-4S] cluster</name>
        <dbReference type="ChEBI" id="CHEBI:49883"/>
        <label>2</label>
    </ligand>
</feature>
<evidence type="ECO:0000256" key="17">
    <source>
        <dbReference type="PIRSR" id="PIRSR000310-1"/>
    </source>
</evidence>
<dbReference type="eggNOG" id="COG1740">
    <property type="taxonomic scope" value="Bacteria"/>
</dbReference>
<keyword evidence="10" id="KW-0732">Signal</keyword>
<feature type="binding site" evidence="17">
    <location>
        <position position="295"/>
    </location>
    <ligand>
        <name>[3Fe-4S] cluster</name>
        <dbReference type="ChEBI" id="CHEBI:21137"/>
    </ligand>
</feature>
<feature type="region of interest" description="Disordered" evidence="18">
    <location>
        <begin position="352"/>
        <end position="373"/>
    </location>
</feature>
<dbReference type="STRING" id="349163.Acry_0338"/>
<feature type="binding site" evidence="17">
    <location>
        <position position="276"/>
    </location>
    <ligand>
        <name>[3Fe-4S] cluster</name>
        <dbReference type="ChEBI" id="CHEBI:21137"/>
    </ligand>
</feature>
<dbReference type="GO" id="GO:0009061">
    <property type="term" value="P:anaerobic respiration"/>
    <property type="evidence" value="ECO:0007669"/>
    <property type="project" value="TreeGrafter"/>
</dbReference>
<evidence type="ECO:0000256" key="11">
    <source>
        <dbReference type="ARBA" id="ARBA00023002"/>
    </source>
</evidence>
<feature type="domain" description="Cytochrome-c3 hydrogenase C-terminal" evidence="20">
    <location>
        <begin position="228"/>
        <end position="309"/>
    </location>
</feature>
<feature type="binding site" evidence="17">
    <location>
        <position position="298"/>
    </location>
    <ligand>
        <name>[3Fe-4S] cluster</name>
        <dbReference type="ChEBI" id="CHEBI:21137"/>
    </ligand>
</feature>
<keyword evidence="9 17" id="KW-0479">Metal-binding</keyword>
<dbReference type="GO" id="GO:0051538">
    <property type="term" value="F:3 iron, 4 sulfur cluster binding"/>
    <property type="evidence" value="ECO:0007669"/>
    <property type="project" value="UniProtKB-KW"/>
</dbReference>
<dbReference type="GO" id="GO:0005886">
    <property type="term" value="C:plasma membrane"/>
    <property type="evidence" value="ECO:0007669"/>
    <property type="project" value="UniProtKB-SubCell"/>
</dbReference>
<feature type="binding site" evidence="17">
    <location>
        <position position="66"/>
    </location>
    <ligand>
        <name>[4Fe-4S] cluster</name>
        <dbReference type="ChEBI" id="CHEBI:49883"/>
        <label>1</label>
    </ligand>
</feature>
<keyword evidence="13 17" id="KW-0411">Iron-sulfur</keyword>
<feature type="binding site" evidence="17">
    <location>
        <position position="261"/>
    </location>
    <ligand>
        <name>[4Fe-4S] cluster</name>
        <dbReference type="ChEBI" id="CHEBI:49883"/>
        <label>2</label>
    </ligand>
</feature>
<dbReference type="PROSITE" id="PS51318">
    <property type="entry name" value="TAT"/>
    <property type="match status" value="1"/>
</dbReference>
<comment type="cofactor">
    <cofactor evidence="2">
        <name>[4Fe-4S] cluster</name>
        <dbReference type="ChEBI" id="CHEBI:49883"/>
    </cofactor>
</comment>
<protein>
    <recommendedName>
        <fullName evidence="6">hydrogenase (acceptor)</fullName>
        <ecNumber evidence="6">1.12.99.6</ecNumber>
    </recommendedName>
</protein>
<evidence type="ECO:0000256" key="12">
    <source>
        <dbReference type="ARBA" id="ARBA00023004"/>
    </source>
</evidence>
<evidence type="ECO:0000256" key="16">
    <source>
        <dbReference type="ARBA" id="ARBA00048757"/>
    </source>
</evidence>
<dbReference type="GO" id="GO:0046872">
    <property type="term" value="F:metal ion binding"/>
    <property type="evidence" value="ECO:0007669"/>
    <property type="project" value="UniProtKB-KW"/>
</dbReference>
<proteinExistence type="inferred from homology"/>
<evidence type="ECO:0000256" key="8">
    <source>
        <dbReference type="ARBA" id="ARBA00022485"/>
    </source>
</evidence>
<dbReference type="Gene3D" id="3.40.50.700">
    <property type="entry name" value="NADH:ubiquinone oxidoreductase-like, 20kDa subunit"/>
    <property type="match status" value="1"/>
</dbReference>
<evidence type="ECO:0000259" key="20">
    <source>
        <dbReference type="Pfam" id="PF14720"/>
    </source>
</evidence>
<dbReference type="InterPro" id="IPR037148">
    <property type="entry name" value="NiFe-Hase_small_C_sf"/>
</dbReference>
<feature type="binding site" evidence="17">
    <location>
        <position position="161"/>
    </location>
    <ligand>
        <name>[4Fe-4S] cluster</name>
        <dbReference type="ChEBI" id="CHEBI:49883"/>
        <label>1</label>
    </ligand>
</feature>
<dbReference type="InterPro" id="IPR006311">
    <property type="entry name" value="TAT_signal"/>
</dbReference>
<comment type="similarity">
    <text evidence="4">Belongs to the [NiFe]/[NiFeSe] hydrogenase small subunit family.</text>
</comment>
<comment type="catalytic activity">
    <reaction evidence="16">
        <text>H2 + A = AH2</text>
        <dbReference type="Rhea" id="RHEA:12116"/>
        <dbReference type="ChEBI" id="CHEBI:13193"/>
        <dbReference type="ChEBI" id="CHEBI:17499"/>
        <dbReference type="ChEBI" id="CHEBI:18276"/>
        <dbReference type="EC" id="1.12.99.6"/>
    </reaction>
</comment>
<dbReference type="AlphaFoldDB" id="A5FVD3"/>
<comment type="cofactor">
    <cofactor evidence="1">
        <name>[3Fe-4S] cluster</name>
        <dbReference type="ChEBI" id="CHEBI:21137"/>
    </cofactor>
</comment>
<evidence type="ECO:0000256" key="7">
    <source>
        <dbReference type="ARBA" id="ARBA00022475"/>
    </source>
</evidence>
<dbReference type="EMBL" id="CP000697">
    <property type="protein sequence ID" value="ABQ29565.1"/>
    <property type="molecule type" value="Genomic_DNA"/>
</dbReference>
<dbReference type="InterPro" id="IPR037024">
    <property type="entry name" value="NiFe_Hase_small_N_sf"/>
</dbReference>
<feature type="binding site" evidence="17">
    <location>
        <position position="195"/>
    </location>
    <ligand>
        <name>[4Fe-4S] cluster</name>
        <dbReference type="ChEBI" id="CHEBI:49883"/>
        <label>1</label>
    </ligand>
</feature>
<comment type="subunit">
    <text evidence="5">Heterodimer of a large and a small subunit.</text>
</comment>
<dbReference type="RefSeq" id="WP_011941459.1">
    <property type="nucleotide sequence ID" value="NC_009484.1"/>
</dbReference>
<evidence type="ECO:0000256" key="4">
    <source>
        <dbReference type="ARBA" id="ARBA00006605"/>
    </source>
</evidence>
<dbReference type="PANTHER" id="PTHR30013">
    <property type="entry name" value="NIFE / NIFESE HYDROGENASE SMALL SUBUNIT FAMILY MEMBER"/>
    <property type="match status" value="1"/>
</dbReference>
<dbReference type="GO" id="GO:0008901">
    <property type="term" value="F:ferredoxin hydrogenase activity"/>
    <property type="evidence" value="ECO:0007669"/>
    <property type="project" value="InterPro"/>
</dbReference>
<dbReference type="GO" id="GO:0009375">
    <property type="term" value="C:ferredoxin hydrogenase complex"/>
    <property type="evidence" value="ECO:0007669"/>
    <property type="project" value="InterPro"/>
</dbReference>
<keyword evidence="15 17" id="KW-0003">3Fe-4S</keyword>